<organism evidence="1 2">
    <name type="scientific">Kiloniella laminariae</name>
    <dbReference type="NCBI Taxonomy" id="454162"/>
    <lineage>
        <taxon>Bacteria</taxon>
        <taxon>Pseudomonadati</taxon>
        <taxon>Pseudomonadota</taxon>
        <taxon>Alphaproteobacteria</taxon>
        <taxon>Rhodospirillales</taxon>
        <taxon>Kiloniellaceae</taxon>
        <taxon>Kiloniella</taxon>
    </lineage>
</organism>
<protein>
    <submittedName>
        <fullName evidence="1">Phage tail protein</fullName>
    </submittedName>
</protein>
<name>A0ABT4LKS6_9PROT</name>
<evidence type="ECO:0000313" key="1">
    <source>
        <dbReference type="EMBL" id="MCZ4281691.1"/>
    </source>
</evidence>
<keyword evidence="2" id="KW-1185">Reference proteome</keyword>
<comment type="caution">
    <text evidence="1">The sequence shown here is derived from an EMBL/GenBank/DDBJ whole genome shotgun (WGS) entry which is preliminary data.</text>
</comment>
<dbReference type="EMBL" id="JAPWGY010000004">
    <property type="protein sequence ID" value="MCZ4281691.1"/>
    <property type="molecule type" value="Genomic_DNA"/>
</dbReference>
<dbReference type="PIRSF" id="PIRSF029208">
    <property type="entry name" value="Phage_tail_GPU"/>
    <property type="match status" value="1"/>
</dbReference>
<proteinExistence type="predicted"/>
<dbReference type="Proteomes" id="UP001069802">
    <property type="component" value="Unassembled WGS sequence"/>
</dbReference>
<dbReference type="RefSeq" id="WP_269423854.1">
    <property type="nucleotide sequence ID" value="NZ_JAPWGY010000004.1"/>
</dbReference>
<evidence type="ECO:0000313" key="2">
    <source>
        <dbReference type="Proteomes" id="UP001069802"/>
    </source>
</evidence>
<dbReference type="Pfam" id="PF06995">
    <property type="entry name" value="Phage_P2_GpU"/>
    <property type="match status" value="1"/>
</dbReference>
<gene>
    <name evidence="1" type="ORF">O4H49_12950</name>
</gene>
<accession>A0ABT4LKS6</accession>
<reference evidence="1" key="1">
    <citation type="submission" date="2022-12" db="EMBL/GenBank/DDBJ databases">
        <title>Bacterial isolates from different developmental stages of Nematostella vectensis.</title>
        <authorList>
            <person name="Fraune S."/>
        </authorList>
    </citation>
    <scope>NUCLEOTIDE SEQUENCE</scope>
    <source>
        <strain evidence="1">G21630-S1</strain>
    </source>
</reference>
<dbReference type="InterPro" id="IPR009734">
    <property type="entry name" value="Myoviridae_GpU"/>
</dbReference>
<dbReference type="InterPro" id="IPR016912">
    <property type="entry name" value="Phage_P2_GpU"/>
</dbReference>
<sequence length="138" mass="15390">MLMSLGLFVFSQNQAPLQKTSRSSKENWSKSERFGVRPATQHIGPGEDTLRIDGIIAPAIAGSPRNLDTLRRMMAEGKAWILTSGRGDVLGMWIIEGIDETRTHFTSDGQPRKIEFTISLERYGEEDPDLLGELEDSL</sequence>